<evidence type="ECO:0000256" key="2">
    <source>
        <dbReference type="PROSITE-ProRule" id="PRU01282"/>
    </source>
</evidence>
<proteinExistence type="inferred from homology"/>
<dbReference type="SUPFAM" id="SSF52833">
    <property type="entry name" value="Thioredoxin-like"/>
    <property type="match status" value="1"/>
</dbReference>
<keyword evidence="4" id="KW-1185">Reference proteome</keyword>
<dbReference type="NCBIfam" id="TIGR01616">
    <property type="entry name" value="nitro_assoc"/>
    <property type="match status" value="1"/>
</dbReference>
<dbReference type="EMBL" id="AYLO01000018">
    <property type="protein sequence ID" value="ESS73515.1"/>
    <property type="molecule type" value="Genomic_DNA"/>
</dbReference>
<dbReference type="eggNOG" id="COG0778">
    <property type="taxonomic scope" value="Bacteria"/>
</dbReference>
<comment type="similarity">
    <text evidence="1 2">Belongs to the ArsC family.</text>
</comment>
<evidence type="ECO:0008006" key="5">
    <source>
        <dbReference type="Google" id="ProtNLM"/>
    </source>
</evidence>
<dbReference type="Pfam" id="PF03960">
    <property type="entry name" value="ArsC"/>
    <property type="match status" value="1"/>
</dbReference>
<dbReference type="Gene3D" id="3.40.30.10">
    <property type="entry name" value="Glutaredoxin"/>
    <property type="match status" value="1"/>
</dbReference>
<gene>
    <name evidence="3" type="ORF">MGMO_18c00230</name>
</gene>
<dbReference type="CDD" id="cd03033">
    <property type="entry name" value="ArsC_15kD"/>
    <property type="match status" value="1"/>
</dbReference>
<dbReference type="PATRIC" id="fig|1116472.3.peg.636"/>
<dbReference type="OrthoDB" id="9801593at2"/>
<dbReference type="eggNOG" id="COG1393">
    <property type="taxonomic scope" value="Bacteria"/>
</dbReference>
<dbReference type="CDD" id="cd02142">
    <property type="entry name" value="McbC_SagB-like_oxidoreductase"/>
    <property type="match status" value="2"/>
</dbReference>
<dbReference type="Gene3D" id="3.40.109.10">
    <property type="entry name" value="NADH Oxidase"/>
    <property type="match status" value="2"/>
</dbReference>
<dbReference type="PROSITE" id="PS51353">
    <property type="entry name" value="ARSC"/>
    <property type="match status" value="1"/>
</dbReference>
<dbReference type="RefSeq" id="WP_023493529.1">
    <property type="nucleotide sequence ID" value="NZ_AYLO01000018.1"/>
</dbReference>
<dbReference type="PANTHER" id="PTHR42741:SF3">
    <property type="entry name" value="NITROREDUCTASE FAMILY PROTEIN"/>
    <property type="match status" value="1"/>
</dbReference>
<dbReference type="GO" id="GO:0016491">
    <property type="term" value="F:oxidoreductase activity"/>
    <property type="evidence" value="ECO:0007669"/>
    <property type="project" value="InterPro"/>
</dbReference>
<dbReference type="STRING" id="1116472.MGMO_18c00230"/>
<comment type="caution">
    <text evidence="3">The sequence shown here is derived from an EMBL/GenBank/DDBJ whole genome shotgun (WGS) entry which is preliminary data.</text>
</comment>
<evidence type="ECO:0000256" key="1">
    <source>
        <dbReference type="ARBA" id="ARBA00007198"/>
    </source>
</evidence>
<evidence type="ECO:0000313" key="4">
    <source>
        <dbReference type="Proteomes" id="UP000017842"/>
    </source>
</evidence>
<dbReference type="PANTHER" id="PTHR42741">
    <property type="entry name" value="NITROREDUCTASE FAMILY PROTEIN"/>
    <property type="match status" value="1"/>
</dbReference>
<organism evidence="3 4">
    <name type="scientific">Methyloglobulus morosus KoM1</name>
    <dbReference type="NCBI Taxonomy" id="1116472"/>
    <lineage>
        <taxon>Bacteria</taxon>
        <taxon>Pseudomonadati</taxon>
        <taxon>Pseudomonadota</taxon>
        <taxon>Gammaproteobacteria</taxon>
        <taxon>Methylococcales</taxon>
        <taxon>Methylococcaceae</taxon>
        <taxon>Methyloglobulus</taxon>
    </lineage>
</organism>
<reference evidence="3 4" key="1">
    <citation type="journal article" date="2013" name="Genome Announc.">
        <title>Draft Genome Sequence of the Methanotrophic Gammaproteobacterium Methyloglobulus morosus DSM 22980 Strain KoM1.</title>
        <authorList>
            <person name="Poehlein A."/>
            <person name="Deutzmann J.S."/>
            <person name="Daniel R."/>
            <person name="Simeonova D.D."/>
        </authorList>
    </citation>
    <scope>NUCLEOTIDE SEQUENCE [LARGE SCALE GENOMIC DNA]</scope>
    <source>
        <strain evidence="3 4">KoM1</strain>
    </source>
</reference>
<name>V5BJN1_9GAMM</name>
<accession>V5BJN1</accession>
<dbReference type="Proteomes" id="UP000017842">
    <property type="component" value="Unassembled WGS sequence"/>
</dbReference>
<dbReference type="InterPro" id="IPR036249">
    <property type="entry name" value="Thioredoxin-like_sf"/>
</dbReference>
<dbReference type="AlphaFoldDB" id="V5BJN1"/>
<protein>
    <recommendedName>
        <fullName evidence="5">Nitroreductase</fullName>
    </recommendedName>
</protein>
<dbReference type="InterPro" id="IPR006660">
    <property type="entry name" value="Arsenate_reductase-like"/>
</dbReference>
<dbReference type="InterPro" id="IPR000415">
    <property type="entry name" value="Nitroreductase-like"/>
</dbReference>
<dbReference type="SUPFAM" id="SSF55469">
    <property type="entry name" value="FMN-dependent nitroreductase-like"/>
    <property type="match status" value="2"/>
</dbReference>
<evidence type="ECO:0000313" key="3">
    <source>
        <dbReference type="EMBL" id="ESS73515.1"/>
    </source>
</evidence>
<dbReference type="InterPro" id="IPR006503">
    <property type="entry name" value="Nase-assoc"/>
</dbReference>
<sequence length="681" mass="76388">MAIVIFYEKPGCANNSRQKQLLEKAGHQVVPMNLLTNGFTADELRPFFGDKPVTEWFNRAAPQIKSEEITPENLTETEALNLMLTDPLLIRRPLLQVGEQRDSGFDQDRIDSWIGLSPEQVEALAEQDLERCRRNAKPTLSGAIEMTSASNYDHVLAYHNRTKHRLERYATGPETLDWTSQPNPFREFSGAPRITLPFADTELATPFANLYQPSAVAPQPLDLQGIGWLLELALGISAWKEYGPDRWALRCNPSSGNLHPTEGYIVCEGVPDLSDGVYHYISRDHVLERRFNAYRSDDTAITLRLFVGLSSIHWREAWKYGERAFRYCQHDVGHAIGTLRYAAAALGWSVRIVENLGSDRLAGLLGLNRNQDFTGAETEEPELLLAITANTGEADSDKLPDWDLARGEWYGKANTLDPHPMYHWPVIDEVAAATRKPVTDSPIFQPTTEYPPLPSINQTPAAALIRQRRSAQHFDGKPSITAAVFYHILDCLLPRPAPPWDVWQYPPRLHPVLFVHRVDGLTPGLYILPRSHIAESSLRAALSSEFAWVKAQECPDHLPLFQLVAADCGQASQTISCHQAIAKQGCFSLGMLAEFEPTIQQASWLYRELYWEAGLLGQVLYLEAEAAGVRGTGIGCYFDDSMHELLGLSGQSFQSLYHFTIGYSLNDARILTLPPYPKEMR</sequence>